<reference evidence="1 2" key="1">
    <citation type="submission" date="2020-05" db="EMBL/GenBank/DDBJ databases">
        <title>Genome Sequencing of Type Strains.</title>
        <authorList>
            <person name="Lemaire J.F."/>
            <person name="Inderbitzin P."/>
            <person name="Gregorio O.A."/>
            <person name="Collins S.B."/>
            <person name="Wespe N."/>
            <person name="Knight-Connoni V."/>
        </authorList>
    </citation>
    <scope>NUCLEOTIDE SEQUENCE [LARGE SCALE GENOMIC DNA]</scope>
    <source>
        <strain evidence="1 2">ATCC 25174</strain>
    </source>
</reference>
<name>A0A7Y6DW34_9CELL</name>
<protein>
    <submittedName>
        <fullName evidence="1">Uncharacterized protein</fullName>
    </submittedName>
</protein>
<dbReference type="Proteomes" id="UP000565724">
    <property type="component" value="Unassembled WGS sequence"/>
</dbReference>
<proteinExistence type="predicted"/>
<gene>
    <name evidence="1" type="ORF">HP550_02715</name>
</gene>
<evidence type="ECO:0000313" key="2">
    <source>
        <dbReference type="Proteomes" id="UP000565724"/>
    </source>
</evidence>
<evidence type="ECO:0000313" key="1">
    <source>
        <dbReference type="EMBL" id="NUU16163.1"/>
    </source>
</evidence>
<dbReference type="RefSeq" id="WP_175346063.1">
    <property type="nucleotide sequence ID" value="NZ_JABMCI010000042.1"/>
</dbReference>
<organism evidence="1 2">
    <name type="scientific">Cellulomonas humilata</name>
    <dbReference type="NCBI Taxonomy" id="144055"/>
    <lineage>
        <taxon>Bacteria</taxon>
        <taxon>Bacillati</taxon>
        <taxon>Actinomycetota</taxon>
        <taxon>Actinomycetes</taxon>
        <taxon>Micrococcales</taxon>
        <taxon>Cellulomonadaceae</taxon>
        <taxon>Cellulomonas</taxon>
    </lineage>
</organism>
<keyword evidence="2" id="KW-1185">Reference proteome</keyword>
<accession>A0A7Y6DW34</accession>
<dbReference type="AlphaFoldDB" id="A0A7Y6DW34"/>
<sequence length="55" mass="6742">METTQGATPKARGIGPATYREALDDEEERYWTCWRMEDDERRLARWVRWRRLLGR</sequence>
<dbReference type="EMBL" id="JABMCI010000042">
    <property type="protein sequence ID" value="NUU16163.1"/>
    <property type="molecule type" value="Genomic_DNA"/>
</dbReference>
<comment type="caution">
    <text evidence="1">The sequence shown here is derived from an EMBL/GenBank/DDBJ whole genome shotgun (WGS) entry which is preliminary data.</text>
</comment>